<feature type="region of interest" description="Disordered" evidence="4">
    <location>
        <begin position="746"/>
        <end position="807"/>
    </location>
</feature>
<name>A0ABQ9XVW1_9EUKA</name>
<feature type="region of interest" description="Disordered" evidence="4">
    <location>
        <begin position="298"/>
        <end position="321"/>
    </location>
</feature>
<feature type="region of interest" description="Disordered" evidence="4">
    <location>
        <begin position="374"/>
        <end position="400"/>
    </location>
</feature>
<dbReference type="EMBL" id="JARBJD010000065">
    <property type="protein sequence ID" value="KAK2955624.1"/>
    <property type="molecule type" value="Genomic_DNA"/>
</dbReference>
<sequence length="855" mass="98351">MIRDTDEQKSKNLSAEELFLKTLSDSDPYHLRLSRSISNSQCLSIDSNTIKFTSHQDDSFGILYKSTDSQNFIKNVTALSDLFLYKGLVKEWFSIRGQDYSKLCNTYPSLAIFDSKEDTSLTLTEQSVPISQSMHQSQIPLLPFLFGYNDLLNTRLTKDNQHHLYQITTLHILNHIMKSRDLVLSHNAIIEMKRETGEDLTDASFQGESGILSLHKPADNIEQPQKTNPYRDQGYARTRVLVVCATRNSAYEFVNDYFLRLVPSAHKKTIDKKKEFLRLFGPEEEVEVAVDEDGNEYEVNTSHKRKKARPRPLETVQEKPESYRRHFKGNVDEEFCFGIGLTKSTVKLLGDLLKSDVIVCSPLGLMNVLKGDCESNGRKRKDVEDAETNPKGKRHHRDRSQQAMDVKLLLSSIDILWMMNATPIEMQNWQLVTNILTSHFTPQDDQIIQPHPTPSSEPGHLSLINDQSLHKEWIHQQPVQMQSIDFSRVFSYLLEGKGKFYRQTIIYSEYESPDVNLLFRANQFCHNIVGSVRIGSLPVTTNPLRQITFKPSPFSEEGDDEIVKLPVVLQRIDSLRVDLANDSKMDFFTKRVIPFLLPTSTDPIPRTLIFFSSFFDFVRVREYIQKNHTPRVTQTEIATSSLFGPSNTLAIPYSEACEHTSIPELTKGRTKFFEGQTRLLLYTERLHFYRRYSFRRVERVVFYGIPSHAEFVGEILQMLKEGIEEARVEWAREQVEGKPVVVAKKKRRRRQFEKEEESEDDPISRKKKKSKKAESDGTGPIEKRKRQEADDEGIDTDVPCPSPSTDFGQIGSTLTIFAKDDEFALNRVVGTQNCLEMIHQSMDDSFVLMAGRRRQ</sequence>
<dbReference type="Proteomes" id="UP001281761">
    <property type="component" value="Unassembled WGS sequence"/>
</dbReference>
<feature type="domain" description="UTP25 NTP hydrolase-like" evidence="6">
    <location>
        <begin position="148"/>
        <end position="438"/>
    </location>
</feature>
<evidence type="ECO:0000313" key="7">
    <source>
        <dbReference type="EMBL" id="KAK2955624.1"/>
    </source>
</evidence>
<reference evidence="7 8" key="1">
    <citation type="journal article" date="2022" name="bioRxiv">
        <title>Genomics of Preaxostyla Flagellates Illuminates Evolutionary Transitions and the Path Towards Mitochondrial Loss.</title>
        <authorList>
            <person name="Novak L.V.F."/>
            <person name="Treitli S.C."/>
            <person name="Pyrih J."/>
            <person name="Halakuc P."/>
            <person name="Pipaliya S.V."/>
            <person name="Vacek V."/>
            <person name="Brzon O."/>
            <person name="Soukal P."/>
            <person name="Eme L."/>
            <person name="Dacks J.B."/>
            <person name="Karnkowska A."/>
            <person name="Elias M."/>
            <person name="Hampl V."/>
        </authorList>
    </citation>
    <scope>NUCLEOTIDE SEQUENCE [LARGE SCALE GENOMIC DNA]</scope>
    <source>
        <strain evidence="7">NAU3</strain>
        <tissue evidence="7">Gut</tissue>
    </source>
</reference>
<evidence type="ECO:0000256" key="2">
    <source>
        <dbReference type="ARBA" id="ARBA00009223"/>
    </source>
</evidence>
<dbReference type="InterPro" id="IPR053939">
    <property type="entry name" value="UTP25_C"/>
</dbReference>
<evidence type="ECO:0000259" key="6">
    <source>
        <dbReference type="Pfam" id="PF22916"/>
    </source>
</evidence>
<dbReference type="Pfam" id="PF06862">
    <property type="entry name" value="Utp25_C"/>
    <property type="match status" value="1"/>
</dbReference>
<dbReference type="InterPro" id="IPR010678">
    <property type="entry name" value="UTP25"/>
</dbReference>
<evidence type="ECO:0000313" key="8">
    <source>
        <dbReference type="Proteomes" id="UP001281761"/>
    </source>
</evidence>
<dbReference type="InterPro" id="IPR053940">
    <property type="entry name" value="UTP25_NTPase-like"/>
</dbReference>
<organism evidence="7 8">
    <name type="scientific">Blattamonas nauphoetae</name>
    <dbReference type="NCBI Taxonomy" id="2049346"/>
    <lineage>
        <taxon>Eukaryota</taxon>
        <taxon>Metamonada</taxon>
        <taxon>Preaxostyla</taxon>
        <taxon>Oxymonadida</taxon>
        <taxon>Blattamonas</taxon>
    </lineage>
</organism>
<keyword evidence="8" id="KW-1185">Reference proteome</keyword>
<comment type="similarity">
    <text evidence="2">Belongs to the UTP25 family.</text>
</comment>
<dbReference type="PANTHER" id="PTHR12933:SF0">
    <property type="entry name" value="U3 SMALL NUCLEOLAR RNA-ASSOCIATED PROTEIN 25 HOMOLOG"/>
    <property type="match status" value="1"/>
</dbReference>
<feature type="compositionally biased region" description="Basic and acidic residues" evidence="4">
    <location>
        <begin position="374"/>
        <end position="383"/>
    </location>
</feature>
<dbReference type="Pfam" id="PF22916">
    <property type="entry name" value="UTP25_NTPase-like"/>
    <property type="match status" value="2"/>
</dbReference>
<comment type="caution">
    <text evidence="7">The sequence shown here is derived from an EMBL/GenBank/DDBJ whole genome shotgun (WGS) entry which is preliminary data.</text>
</comment>
<gene>
    <name evidence="7" type="ORF">BLNAU_9483</name>
</gene>
<feature type="domain" description="UTP25 C-terminal" evidence="5">
    <location>
        <begin position="563"/>
        <end position="729"/>
    </location>
</feature>
<protein>
    <submittedName>
        <fullName evidence="7">U3 small nucleolar RNA-associated protein 25</fullName>
    </submittedName>
</protein>
<evidence type="ECO:0000259" key="5">
    <source>
        <dbReference type="Pfam" id="PF06862"/>
    </source>
</evidence>
<proteinExistence type="inferred from homology"/>
<keyword evidence="3" id="KW-0539">Nucleus</keyword>
<evidence type="ECO:0000256" key="3">
    <source>
        <dbReference type="ARBA" id="ARBA00023242"/>
    </source>
</evidence>
<feature type="domain" description="UTP25 NTP hydrolase-like" evidence="6">
    <location>
        <begin position="473"/>
        <end position="532"/>
    </location>
</feature>
<evidence type="ECO:0000256" key="1">
    <source>
        <dbReference type="ARBA" id="ARBA00004604"/>
    </source>
</evidence>
<dbReference type="PANTHER" id="PTHR12933">
    <property type="entry name" value="ORF PROTEIN-RELATED"/>
    <property type="match status" value="1"/>
</dbReference>
<comment type="subcellular location">
    <subcellularLocation>
        <location evidence="1">Nucleus</location>
        <location evidence="1">Nucleolus</location>
    </subcellularLocation>
</comment>
<accession>A0ABQ9XVW1</accession>
<evidence type="ECO:0000256" key="4">
    <source>
        <dbReference type="SAM" id="MobiDB-lite"/>
    </source>
</evidence>